<proteinExistence type="predicted"/>
<sequence>MLHTQPFSRSGFWFKVAAAVVITAVADWLIVSQQIVGAIGPLALLWIGGVVLVRPGLRKDPRALPALAAAGVFALVLADRPGLLAVFLFGLMLGVAVLSARVKSGEPVWRWVQRFVVLGFGAVFGPLLDLGRLGRAGRRTGVRLKVLSLLGLVVVPLAGGAIFLTLFASANPIIQRVVEQIRLPHLAPDLGVHIVFWGAVLAATGATFRPRWRRRLIGLPSLRGAGVPGPAAATITLSLVVFNAVFALQNGLDLVFLWSGAPLPDGVTLAEYAHRGAYPLVVTALLAAAFVLIALRPGSETARRPLVRGLVTVWVGQNLLLVASSILRTADYVEAYGLTRFRLAAMIWMVLVAVGLALICWRLLKDHDGHWLIDANVKALLVVLAVVSVVDLSAITAAWNVRNAREVDGTGAALDLGYLRGLGAPALVSLVELERTTDNPVLRDRLAAVRVDMIHLLERQQGDIRSHTWRDARRLEKVRSLLADRPLAPPKAGDRQWDGFIAPPLMPMPAPPIAVPPVAAPLTNAPGV</sequence>
<evidence type="ECO:0000313" key="3">
    <source>
        <dbReference type="Proteomes" id="UP001501352"/>
    </source>
</evidence>
<feature type="transmembrane region" description="Helical" evidence="1">
    <location>
        <begin position="12"/>
        <end position="30"/>
    </location>
</feature>
<comment type="caution">
    <text evidence="2">The sequence shown here is derived from an EMBL/GenBank/DDBJ whole genome shotgun (WGS) entry which is preliminary data.</text>
</comment>
<feature type="transmembrane region" description="Helical" evidence="1">
    <location>
        <begin position="190"/>
        <end position="208"/>
    </location>
</feature>
<dbReference type="InterPro" id="IPR025291">
    <property type="entry name" value="DUF4153"/>
</dbReference>
<keyword evidence="3" id="KW-1185">Reference proteome</keyword>
<accession>A0ABN1GSW6</accession>
<organism evidence="2 3">
    <name type="scientific">Brevundimonas kwangchunensis</name>
    <dbReference type="NCBI Taxonomy" id="322163"/>
    <lineage>
        <taxon>Bacteria</taxon>
        <taxon>Pseudomonadati</taxon>
        <taxon>Pseudomonadota</taxon>
        <taxon>Alphaproteobacteria</taxon>
        <taxon>Caulobacterales</taxon>
        <taxon>Caulobacteraceae</taxon>
        <taxon>Brevundimonas</taxon>
    </lineage>
</organism>
<name>A0ABN1GSW6_9CAUL</name>
<dbReference type="Proteomes" id="UP001501352">
    <property type="component" value="Unassembled WGS sequence"/>
</dbReference>
<keyword evidence="1" id="KW-0812">Transmembrane</keyword>
<reference evidence="2 3" key="1">
    <citation type="journal article" date="2019" name="Int. J. Syst. Evol. Microbiol.">
        <title>The Global Catalogue of Microorganisms (GCM) 10K type strain sequencing project: providing services to taxonomists for standard genome sequencing and annotation.</title>
        <authorList>
            <consortium name="The Broad Institute Genomics Platform"/>
            <consortium name="The Broad Institute Genome Sequencing Center for Infectious Disease"/>
            <person name="Wu L."/>
            <person name="Ma J."/>
        </authorList>
    </citation>
    <scope>NUCLEOTIDE SEQUENCE [LARGE SCALE GENOMIC DNA]</scope>
    <source>
        <strain evidence="2 3">JCM 12928</strain>
    </source>
</reference>
<keyword evidence="1" id="KW-1133">Transmembrane helix</keyword>
<protein>
    <submittedName>
        <fullName evidence="2">DUF4173 domain-containing protein</fullName>
    </submittedName>
</protein>
<feature type="transmembrane region" description="Helical" evidence="1">
    <location>
        <begin position="346"/>
        <end position="364"/>
    </location>
</feature>
<feature type="transmembrane region" description="Helical" evidence="1">
    <location>
        <begin position="111"/>
        <end position="128"/>
    </location>
</feature>
<evidence type="ECO:0000313" key="2">
    <source>
        <dbReference type="EMBL" id="GAA0618461.1"/>
    </source>
</evidence>
<feature type="transmembrane region" description="Helical" evidence="1">
    <location>
        <begin position="376"/>
        <end position="399"/>
    </location>
</feature>
<gene>
    <name evidence="2" type="ORF">GCM10009422_12300</name>
</gene>
<feature type="transmembrane region" description="Helical" evidence="1">
    <location>
        <begin position="277"/>
        <end position="295"/>
    </location>
</feature>
<feature type="transmembrane region" description="Helical" evidence="1">
    <location>
        <begin position="307"/>
        <end position="326"/>
    </location>
</feature>
<feature type="transmembrane region" description="Helical" evidence="1">
    <location>
        <begin position="66"/>
        <end position="99"/>
    </location>
</feature>
<evidence type="ECO:0000256" key="1">
    <source>
        <dbReference type="SAM" id="Phobius"/>
    </source>
</evidence>
<feature type="transmembrane region" description="Helical" evidence="1">
    <location>
        <begin position="36"/>
        <end position="54"/>
    </location>
</feature>
<feature type="transmembrane region" description="Helical" evidence="1">
    <location>
        <begin position="149"/>
        <end position="170"/>
    </location>
</feature>
<dbReference type="Pfam" id="PF13687">
    <property type="entry name" value="DUF4153"/>
    <property type="match status" value="1"/>
</dbReference>
<feature type="transmembrane region" description="Helical" evidence="1">
    <location>
        <begin position="229"/>
        <end position="248"/>
    </location>
</feature>
<dbReference type="RefSeq" id="WP_343791764.1">
    <property type="nucleotide sequence ID" value="NZ_BAAAGA010000002.1"/>
</dbReference>
<keyword evidence="1" id="KW-0472">Membrane</keyword>
<dbReference type="EMBL" id="BAAAGA010000002">
    <property type="protein sequence ID" value="GAA0618461.1"/>
    <property type="molecule type" value="Genomic_DNA"/>
</dbReference>